<gene>
    <name evidence="1" type="ORF">APAL1065_LOCUS351</name>
</gene>
<protein>
    <submittedName>
        <fullName evidence="1">Uncharacterized protein</fullName>
    </submittedName>
</protein>
<accession>A0A7S2V742</accession>
<proteinExistence type="predicted"/>
<reference evidence="1" key="1">
    <citation type="submission" date="2021-01" db="EMBL/GenBank/DDBJ databases">
        <authorList>
            <person name="Corre E."/>
            <person name="Pelletier E."/>
            <person name="Niang G."/>
            <person name="Scheremetjew M."/>
            <person name="Finn R."/>
            <person name="Kale V."/>
            <person name="Holt S."/>
            <person name="Cochrane G."/>
            <person name="Meng A."/>
            <person name="Brown T."/>
            <person name="Cohen L."/>
        </authorList>
    </citation>
    <scope>NUCLEOTIDE SEQUENCE</scope>
    <source>
        <strain evidence="1">CCMP125</strain>
    </source>
</reference>
<name>A0A7S2V742_9STRA</name>
<dbReference type="EMBL" id="HBHT01000573">
    <property type="protein sequence ID" value="CAD9939972.1"/>
    <property type="molecule type" value="Transcribed_RNA"/>
</dbReference>
<sequence>MNEFLDSLKPERRHKWLCRFVLSWASCDGSIAKEYFMLIVAEHTKESLGDSIVEFIDQICKEIFGGSVYFSRNVTGDGEHGKGIVIMRVDSTESLQTIRRTLEPYTYEYVPRSKLANLKSY</sequence>
<dbReference type="AlphaFoldDB" id="A0A7S2V742"/>
<evidence type="ECO:0000313" key="1">
    <source>
        <dbReference type="EMBL" id="CAD9939972.1"/>
    </source>
</evidence>
<organism evidence="1">
    <name type="scientific">Entomoneis paludosa</name>
    <dbReference type="NCBI Taxonomy" id="265537"/>
    <lineage>
        <taxon>Eukaryota</taxon>
        <taxon>Sar</taxon>
        <taxon>Stramenopiles</taxon>
        <taxon>Ochrophyta</taxon>
        <taxon>Bacillariophyta</taxon>
        <taxon>Bacillariophyceae</taxon>
        <taxon>Bacillariophycidae</taxon>
        <taxon>Entomoneidaceae</taxon>
        <taxon>Entomoneis</taxon>
    </lineage>
</organism>